<keyword evidence="6 10" id="KW-0067">ATP-binding</keyword>
<dbReference type="InterPro" id="IPR023298">
    <property type="entry name" value="ATPase_P-typ_TM_dom_sf"/>
</dbReference>
<dbReference type="InterPro" id="IPR036412">
    <property type="entry name" value="HAD-like_sf"/>
</dbReference>
<keyword evidence="14" id="KW-1185">Reference proteome</keyword>
<feature type="region of interest" description="Disordered" evidence="11">
    <location>
        <begin position="76"/>
        <end position="99"/>
    </location>
</feature>
<evidence type="ECO:0000256" key="11">
    <source>
        <dbReference type="SAM" id="MobiDB-lite"/>
    </source>
</evidence>
<dbReference type="SFLD" id="SFLDS00003">
    <property type="entry name" value="Haloacid_Dehalogenase"/>
    <property type="match status" value="1"/>
</dbReference>
<name>A0ABX0XRG3_9ACTN</name>
<feature type="transmembrane region" description="Helical" evidence="10">
    <location>
        <begin position="383"/>
        <end position="406"/>
    </location>
</feature>
<evidence type="ECO:0000256" key="6">
    <source>
        <dbReference type="ARBA" id="ARBA00022840"/>
    </source>
</evidence>
<dbReference type="EMBL" id="JAATVY010000001">
    <property type="protein sequence ID" value="NJC68597.1"/>
    <property type="molecule type" value="Genomic_DNA"/>
</dbReference>
<dbReference type="SUPFAM" id="SSF81653">
    <property type="entry name" value="Calcium ATPase, transduction domain A"/>
    <property type="match status" value="1"/>
</dbReference>
<dbReference type="InterPro" id="IPR023214">
    <property type="entry name" value="HAD_sf"/>
</dbReference>
<keyword evidence="9 10" id="KW-0472">Membrane</keyword>
<dbReference type="InterPro" id="IPR008250">
    <property type="entry name" value="ATPase_P-typ_transduc_dom_A_sf"/>
</dbReference>
<dbReference type="InterPro" id="IPR023299">
    <property type="entry name" value="ATPase_P-typ_cyto_dom_N"/>
</dbReference>
<dbReference type="PANTHER" id="PTHR43520">
    <property type="entry name" value="ATP7, ISOFORM B"/>
    <property type="match status" value="1"/>
</dbReference>
<evidence type="ECO:0000256" key="10">
    <source>
        <dbReference type="RuleBase" id="RU362081"/>
    </source>
</evidence>
<evidence type="ECO:0000256" key="8">
    <source>
        <dbReference type="ARBA" id="ARBA00022989"/>
    </source>
</evidence>
<gene>
    <name evidence="13" type="ORF">HC031_02490</name>
</gene>
<proteinExistence type="inferred from homology"/>
<evidence type="ECO:0000256" key="3">
    <source>
        <dbReference type="ARBA" id="ARBA00022692"/>
    </source>
</evidence>
<keyword evidence="5 10" id="KW-0547">Nucleotide-binding</keyword>
<dbReference type="PANTHER" id="PTHR43520:SF8">
    <property type="entry name" value="P-TYPE CU(+) TRANSPORTER"/>
    <property type="match status" value="1"/>
</dbReference>
<reference evidence="13 14" key="1">
    <citation type="submission" date="2020-03" db="EMBL/GenBank/DDBJ databases">
        <title>WGS of the type strain of Planosporangium spp.</title>
        <authorList>
            <person name="Thawai C."/>
        </authorList>
    </citation>
    <scope>NUCLEOTIDE SEQUENCE [LARGE SCALE GENOMIC DNA]</scope>
    <source>
        <strain evidence="13 14">TBRC 5610</strain>
    </source>
</reference>
<dbReference type="Proteomes" id="UP000722989">
    <property type="component" value="Unassembled WGS sequence"/>
</dbReference>
<evidence type="ECO:0000313" key="14">
    <source>
        <dbReference type="Proteomes" id="UP000722989"/>
    </source>
</evidence>
<dbReference type="Pfam" id="PF00702">
    <property type="entry name" value="Hydrolase"/>
    <property type="match status" value="1"/>
</dbReference>
<evidence type="ECO:0000256" key="1">
    <source>
        <dbReference type="ARBA" id="ARBA00004651"/>
    </source>
</evidence>
<dbReference type="PROSITE" id="PS00154">
    <property type="entry name" value="ATPASE_E1_E2"/>
    <property type="match status" value="1"/>
</dbReference>
<evidence type="ECO:0000313" key="13">
    <source>
        <dbReference type="EMBL" id="NJC68597.1"/>
    </source>
</evidence>
<keyword evidence="7" id="KW-1278">Translocase</keyword>
<keyword evidence="8 10" id="KW-1133">Transmembrane helix</keyword>
<feature type="transmembrane region" description="Helical" evidence="10">
    <location>
        <begin position="135"/>
        <end position="155"/>
    </location>
</feature>
<evidence type="ECO:0000256" key="5">
    <source>
        <dbReference type="ARBA" id="ARBA00022741"/>
    </source>
</evidence>
<dbReference type="SFLD" id="SFLDF00027">
    <property type="entry name" value="p-type_atpase"/>
    <property type="match status" value="1"/>
</dbReference>
<evidence type="ECO:0000256" key="2">
    <source>
        <dbReference type="ARBA" id="ARBA00006024"/>
    </source>
</evidence>
<dbReference type="InterPro" id="IPR017969">
    <property type="entry name" value="Heavy-metal-associated_CS"/>
</dbReference>
<dbReference type="InterPro" id="IPR001757">
    <property type="entry name" value="P_typ_ATPase"/>
</dbReference>
<comment type="subcellular location">
    <subcellularLocation>
        <location evidence="1">Cell membrane</location>
        <topology evidence="1">Multi-pass membrane protein</topology>
    </subcellularLocation>
</comment>
<sequence length="1082" mass="113015">MTTVTTVSGALDIGGMTCASCVGRVEKALTRVDGVVSAEVNLATEVATVTYDPARVTVEALTAAVTRAGYTATPHLDRAAGEQPATPSATPADNGGDRAGEVADLRRKWQVTLPIGLAMMVLMYLPLPVDTMDWLMPALLVVATVVQFWAGRVFYRAAWAAGRHGAVNMNTLVALGTTVAYGYSAFVTLWPAMAEQLGLPLHVYFEISVVVVALVAMGRWMEARAKGRTATAITALLGLAPKTARVLRGEAEVEVRIEDVAVGDLVRVRPGEKVPVDGVVTEGATAVDESMITGESVPVRKSAGDTLIGSTLNRTGSVVMRATAVGRDTTLAQIVRLVEDAQGSKAPMQRLADTVSAWFVPAVIAIAALTFGVWAVLGPDQGRIALGLGTAIAVLIIACPCALGLATPTAIMVGTGKAAELGILISGGQALEQARRITTVVLDKTGTITRGHPAVTHVETTGRVTVDEFLAYAAAVEVASEHPLGEAIVARARDCRLDLPALESFDAVPGHGIEAGVAGRTVVAGNAALMRRHGIATAGMAGYAGTVATEGATPVYVAIDGHLAGVIGVADTVKPGSRDAVAQLKALGLEVWMLTGDNQVTAEAVAREVGIDRTIADVRPEDKAARIAELQADGAVVAMVGDGINDAPALATADLGIAIGTGTDVAIAASDITLVGGDLRGIVSAIALSRRTVRTIKQGLAWAFAYNVLLIPVAAGVLYPLNGVLLDPSLAAAAMAMSSVSVVTNALRLRGFRRVDTAEALRPRLRTRLGDSAYLAGIAVLAVAVGVGLTALSRTDAARRGMNGVLAWVQGTGMPMRPAMSVMMTAESEPRSVADAGVKVAVDLPADVVPAVPTTVRIRVTDAATGRAIDDIGRSHEAWMHFIVTRDDLATFAHVHPQPTGRPGEFAVTLTFPTEGRYLIHAEFKRRGEMVDLIASDAVAVGDPGQVIHEQPRLSPREQVVDGIRVTLAGEAEVGTRSRFTYRFADAATGAPIRDLKPYLAAAGHIVVMPVDASGFAHEHAEAEDDRGRTVFALPGQSFGPELNLHADFPRPGLYRLWGQFRDADGRVFTTTFTVEARASDR</sequence>
<feature type="transmembrane region" description="Helical" evidence="10">
    <location>
        <begin position="699"/>
        <end position="719"/>
    </location>
</feature>
<dbReference type="PROSITE" id="PS01047">
    <property type="entry name" value="HMA_1"/>
    <property type="match status" value="1"/>
</dbReference>
<keyword evidence="10" id="KW-1003">Cell membrane</keyword>
<dbReference type="InterPro" id="IPR059000">
    <property type="entry name" value="ATPase_P-type_domA"/>
</dbReference>
<dbReference type="PRINTS" id="PR00943">
    <property type="entry name" value="CUATPASE"/>
</dbReference>
<dbReference type="PRINTS" id="PR00119">
    <property type="entry name" value="CATATPASE"/>
</dbReference>
<dbReference type="InterPro" id="IPR027256">
    <property type="entry name" value="P-typ_ATPase_IB"/>
</dbReference>
<dbReference type="InterPro" id="IPR006121">
    <property type="entry name" value="HMA_dom"/>
</dbReference>
<dbReference type="InterPro" id="IPR018303">
    <property type="entry name" value="ATPase_P-typ_P_site"/>
</dbReference>
<feature type="domain" description="HMA" evidence="12">
    <location>
        <begin position="7"/>
        <end position="73"/>
    </location>
</feature>
<dbReference type="Pfam" id="PF00403">
    <property type="entry name" value="HMA"/>
    <property type="match status" value="1"/>
</dbReference>
<dbReference type="Gene3D" id="3.40.1110.10">
    <property type="entry name" value="Calcium-transporting ATPase, cytoplasmic domain N"/>
    <property type="match status" value="1"/>
</dbReference>
<dbReference type="Gene3D" id="2.70.150.10">
    <property type="entry name" value="Calcium-transporting ATPase, cytoplasmic transduction domain A"/>
    <property type="match status" value="1"/>
</dbReference>
<comment type="caution">
    <text evidence="13">The sequence shown here is derived from an EMBL/GenBank/DDBJ whole genome shotgun (WGS) entry which is preliminary data.</text>
</comment>
<dbReference type="NCBIfam" id="TIGR01494">
    <property type="entry name" value="ATPase_P-type"/>
    <property type="match status" value="1"/>
</dbReference>
<feature type="transmembrane region" description="Helical" evidence="10">
    <location>
        <begin position="772"/>
        <end position="792"/>
    </location>
</feature>
<accession>A0ABX0XRG3</accession>
<dbReference type="CDD" id="cd02094">
    <property type="entry name" value="P-type_ATPase_Cu-like"/>
    <property type="match status" value="1"/>
</dbReference>
<organism evidence="13 14">
    <name type="scientific">Planosporangium thailandense</name>
    <dbReference type="NCBI Taxonomy" id="765197"/>
    <lineage>
        <taxon>Bacteria</taxon>
        <taxon>Bacillati</taxon>
        <taxon>Actinomycetota</taxon>
        <taxon>Actinomycetes</taxon>
        <taxon>Micromonosporales</taxon>
        <taxon>Micromonosporaceae</taxon>
        <taxon>Planosporangium</taxon>
    </lineage>
</organism>
<dbReference type="InterPro" id="IPR036163">
    <property type="entry name" value="HMA_dom_sf"/>
</dbReference>
<feature type="transmembrane region" description="Helical" evidence="10">
    <location>
        <begin position="199"/>
        <end position="218"/>
    </location>
</feature>
<evidence type="ECO:0000256" key="4">
    <source>
        <dbReference type="ARBA" id="ARBA00022723"/>
    </source>
</evidence>
<feature type="transmembrane region" description="Helical" evidence="10">
    <location>
        <begin position="111"/>
        <end position="129"/>
    </location>
</feature>
<evidence type="ECO:0000256" key="9">
    <source>
        <dbReference type="ARBA" id="ARBA00023136"/>
    </source>
</evidence>
<keyword evidence="3 10" id="KW-0812">Transmembrane</keyword>
<dbReference type="SUPFAM" id="SSF56784">
    <property type="entry name" value="HAD-like"/>
    <property type="match status" value="1"/>
</dbReference>
<dbReference type="SUPFAM" id="SSF55008">
    <property type="entry name" value="HMA, heavy metal-associated domain"/>
    <property type="match status" value="1"/>
</dbReference>
<comment type="similarity">
    <text evidence="2 10">Belongs to the cation transport ATPase (P-type) (TC 3.A.3) family. Type IB subfamily.</text>
</comment>
<keyword evidence="4 10" id="KW-0479">Metal-binding</keyword>
<feature type="transmembrane region" description="Helical" evidence="10">
    <location>
        <begin position="167"/>
        <end position="193"/>
    </location>
</feature>
<evidence type="ECO:0000259" key="12">
    <source>
        <dbReference type="PROSITE" id="PS50846"/>
    </source>
</evidence>
<protein>
    <submittedName>
        <fullName evidence="13">Copper-translocating P-type ATPase</fullName>
    </submittedName>
</protein>
<dbReference type="Gene3D" id="3.30.70.100">
    <property type="match status" value="1"/>
</dbReference>
<dbReference type="Gene3D" id="3.40.50.1000">
    <property type="entry name" value="HAD superfamily/HAD-like"/>
    <property type="match status" value="1"/>
</dbReference>
<dbReference type="SUPFAM" id="SSF81665">
    <property type="entry name" value="Calcium ATPase, transmembrane domain M"/>
    <property type="match status" value="1"/>
</dbReference>
<dbReference type="NCBIfam" id="TIGR01511">
    <property type="entry name" value="ATPase-IB1_Cu"/>
    <property type="match status" value="1"/>
</dbReference>
<dbReference type="CDD" id="cd00371">
    <property type="entry name" value="HMA"/>
    <property type="match status" value="1"/>
</dbReference>
<dbReference type="InterPro" id="IPR044492">
    <property type="entry name" value="P_typ_ATPase_HD_dom"/>
</dbReference>
<dbReference type="RefSeq" id="WP_167923447.1">
    <property type="nucleotide sequence ID" value="NZ_JAATVY010000001.1"/>
</dbReference>
<dbReference type="Pfam" id="PF00122">
    <property type="entry name" value="E1-E2_ATPase"/>
    <property type="match status" value="1"/>
</dbReference>
<dbReference type="NCBIfam" id="TIGR01525">
    <property type="entry name" value="ATPase-IB_hvy"/>
    <property type="match status" value="1"/>
</dbReference>
<dbReference type="PROSITE" id="PS50846">
    <property type="entry name" value="HMA_2"/>
    <property type="match status" value="1"/>
</dbReference>
<feature type="transmembrane region" description="Helical" evidence="10">
    <location>
        <begin position="355"/>
        <end position="377"/>
    </location>
</feature>
<feature type="transmembrane region" description="Helical" evidence="10">
    <location>
        <begin position="731"/>
        <end position="751"/>
    </location>
</feature>
<dbReference type="SFLD" id="SFLDG00002">
    <property type="entry name" value="C1.7:_P-type_atpase_like"/>
    <property type="match status" value="1"/>
</dbReference>
<evidence type="ECO:0000256" key="7">
    <source>
        <dbReference type="ARBA" id="ARBA00022967"/>
    </source>
</evidence>